<evidence type="ECO:0000313" key="6">
    <source>
        <dbReference type="Proteomes" id="UP001432062"/>
    </source>
</evidence>
<evidence type="ECO:0000256" key="2">
    <source>
        <dbReference type="ARBA" id="ARBA00022797"/>
    </source>
</evidence>
<dbReference type="PRINTS" id="PR00412">
    <property type="entry name" value="EPOXHYDRLASE"/>
</dbReference>
<sequence>MTVGFGVVPTARLSQAEAVSEIKPFRIAIPQADLDDLAYRLTHTRYVAELPAREIAGRVYPGVPVRPGWEYGVPLSYVRPLHEYWRDRFDWRAQERRLNAFPQYTTEIDGQTIHFVHVTSPEPDAMPLLLAHGWPSSFTEFLGLVGELTDPRAHGGDPSDAFHVVIPSYPGFAFSGPTHTAGWRPTRMAAAFDELMNRLGYDRYGVHGNDCGAIVAPELGRFAPDRVVGVHVTQLYSFPRREPGELDGLSEYELILLYFGQKFRAHAIHNATQQAQPQTLGHALSDSPVGQLAWSGQALVNAMSTDELLTNVAIYWFTNTSAPAARFYFEHHRSTEATKPTSVPIGLASFGFDFKPPRKFAERDHRNLVQWHEYDRGGHWAAHETPDLLLADLRGFFKKVI</sequence>
<dbReference type="PANTHER" id="PTHR21661">
    <property type="entry name" value="EPOXIDE HYDROLASE 1-RELATED"/>
    <property type="match status" value="1"/>
</dbReference>
<keyword evidence="6" id="KW-1185">Reference proteome</keyword>
<comment type="similarity">
    <text evidence="1">Belongs to the peptidase S33 family.</text>
</comment>
<dbReference type="PANTHER" id="PTHR21661:SF35">
    <property type="entry name" value="EPOXIDE HYDROLASE"/>
    <property type="match status" value="1"/>
</dbReference>
<proteinExistence type="inferred from homology"/>
<keyword evidence="2" id="KW-0058">Aromatic hydrocarbons catabolism</keyword>
<organism evidence="5 6">
    <name type="scientific">Nocardia vinacea</name>
    <dbReference type="NCBI Taxonomy" id="96468"/>
    <lineage>
        <taxon>Bacteria</taxon>
        <taxon>Bacillati</taxon>
        <taxon>Actinomycetota</taxon>
        <taxon>Actinomycetes</taxon>
        <taxon>Mycobacteriales</taxon>
        <taxon>Nocardiaceae</taxon>
        <taxon>Nocardia</taxon>
    </lineage>
</organism>
<dbReference type="InterPro" id="IPR000639">
    <property type="entry name" value="Epox_hydrolase-like"/>
</dbReference>
<dbReference type="InterPro" id="IPR016292">
    <property type="entry name" value="Epoxide_hydrolase"/>
</dbReference>
<keyword evidence="3 5" id="KW-0378">Hydrolase</keyword>
<dbReference type="GO" id="GO:0016787">
    <property type="term" value="F:hydrolase activity"/>
    <property type="evidence" value="ECO:0007669"/>
    <property type="project" value="UniProtKB-KW"/>
</dbReference>
<protein>
    <submittedName>
        <fullName evidence="5">Epoxide hydrolase</fullName>
    </submittedName>
</protein>
<dbReference type="InterPro" id="IPR029058">
    <property type="entry name" value="AB_hydrolase_fold"/>
</dbReference>
<dbReference type="PIRSF" id="PIRSF001112">
    <property type="entry name" value="Epoxide_hydrolase"/>
    <property type="match status" value="1"/>
</dbReference>
<dbReference type="SUPFAM" id="SSF53474">
    <property type="entry name" value="alpha/beta-Hydrolases"/>
    <property type="match status" value="1"/>
</dbReference>
<dbReference type="RefSeq" id="WP_329405102.1">
    <property type="nucleotide sequence ID" value="NZ_CP109441.1"/>
</dbReference>
<evidence type="ECO:0000256" key="3">
    <source>
        <dbReference type="ARBA" id="ARBA00022801"/>
    </source>
</evidence>
<name>A0ABZ1YKH3_9NOCA</name>
<dbReference type="InterPro" id="IPR010497">
    <property type="entry name" value="Epoxide_hydro_N"/>
</dbReference>
<dbReference type="Gene3D" id="3.40.50.1820">
    <property type="entry name" value="alpha/beta hydrolase"/>
    <property type="match status" value="1"/>
</dbReference>
<gene>
    <name evidence="5" type="ORF">OG563_23665</name>
</gene>
<reference evidence="5" key="1">
    <citation type="submission" date="2022-10" db="EMBL/GenBank/DDBJ databases">
        <title>The complete genomes of actinobacterial strains from the NBC collection.</title>
        <authorList>
            <person name="Joergensen T.S."/>
            <person name="Alvarez Arevalo M."/>
            <person name="Sterndorff E.B."/>
            <person name="Faurdal D."/>
            <person name="Vuksanovic O."/>
            <person name="Mourched A.-S."/>
            <person name="Charusanti P."/>
            <person name="Shaw S."/>
            <person name="Blin K."/>
            <person name="Weber T."/>
        </authorList>
    </citation>
    <scope>NUCLEOTIDE SEQUENCE</scope>
    <source>
        <strain evidence="5">NBC_01482</strain>
    </source>
</reference>
<feature type="domain" description="Epoxide hydrolase N-terminal" evidence="4">
    <location>
        <begin position="22"/>
        <end position="141"/>
    </location>
</feature>
<accession>A0ABZ1YKH3</accession>
<dbReference type="EMBL" id="CP109441">
    <property type="protein sequence ID" value="WUV42274.1"/>
    <property type="molecule type" value="Genomic_DNA"/>
</dbReference>
<evidence type="ECO:0000313" key="5">
    <source>
        <dbReference type="EMBL" id="WUV42274.1"/>
    </source>
</evidence>
<dbReference type="Pfam" id="PF06441">
    <property type="entry name" value="EHN"/>
    <property type="match status" value="1"/>
</dbReference>
<evidence type="ECO:0000259" key="4">
    <source>
        <dbReference type="Pfam" id="PF06441"/>
    </source>
</evidence>
<evidence type="ECO:0000256" key="1">
    <source>
        <dbReference type="ARBA" id="ARBA00010088"/>
    </source>
</evidence>
<dbReference type="Proteomes" id="UP001432062">
    <property type="component" value="Chromosome"/>
</dbReference>